<keyword evidence="1" id="KW-0560">Oxidoreductase</keyword>
<sequence length="105" mass="11254">MRILHHPILGEIDENPPVTIEVDGELIPAREGEPIAAAIIAAGRLKLRHTRKSGEPRGVFCGIGRCTDCVMTVDGQANVRTCVTPVRAGMKITTQGASPEQEAKE</sequence>
<dbReference type="InterPro" id="IPR042204">
    <property type="entry name" value="2Fe-2S-bd_N"/>
</dbReference>
<dbReference type="EMBL" id="JAUOZS010000001">
    <property type="protein sequence ID" value="MDT8902458.1"/>
    <property type="molecule type" value="Genomic_DNA"/>
</dbReference>
<name>A0ABU3P082_9FIRM</name>
<evidence type="ECO:0000256" key="1">
    <source>
        <dbReference type="ARBA" id="ARBA00023002"/>
    </source>
</evidence>
<reference evidence="2 3" key="1">
    <citation type="submission" date="2023-07" db="EMBL/GenBank/DDBJ databases">
        <title>The novel representative of Negativicutes class, Anaeroselena agilis gen. nov. sp. nov.</title>
        <authorList>
            <person name="Prokofeva M.I."/>
            <person name="Elcheninov A.G."/>
            <person name="Klyukina A."/>
            <person name="Kublanov I.V."/>
            <person name="Frolov E.N."/>
            <person name="Podosokorskaya O.A."/>
        </authorList>
    </citation>
    <scope>NUCLEOTIDE SEQUENCE [LARGE SCALE GENOMIC DNA]</scope>
    <source>
        <strain evidence="2 3">4137-cl</strain>
    </source>
</reference>
<dbReference type="InterPro" id="IPR036010">
    <property type="entry name" value="2Fe-2S_ferredoxin-like_sf"/>
</dbReference>
<evidence type="ECO:0000313" key="3">
    <source>
        <dbReference type="Proteomes" id="UP001254848"/>
    </source>
</evidence>
<dbReference type="Gene3D" id="3.10.20.440">
    <property type="entry name" value="2Fe-2S iron-sulphur cluster binding domain, sarcosine oxidase, alpha subunit, N-terminal domain"/>
    <property type="match status" value="1"/>
</dbReference>
<dbReference type="Proteomes" id="UP001254848">
    <property type="component" value="Unassembled WGS sequence"/>
</dbReference>
<gene>
    <name evidence="2" type="ORF">Q4T40_14505</name>
</gene>
<keyword evidence="3" id="KW-1185">Reference proteome</keyword>
<proteinExistence type="predicted"/>
<evidence type="ECO:0000313" key="2">
    <source>
        <dbReference type="EMBL" id="MDT8902458.1"/>
    </source>
</evidence>
<dbReference type="SUPFAM" id="SSF54292">
    <property type="entry name" value="2Fe-2S ferredoxin-like"/>
    <property type="match status" value="1"/>
</dbReference>
<organism evidence="2 3">
    <name type="scientific">Anaeroselena agilis</name>
    <dbReference type="NCBI Taxonomy" id="3063788"/>
    <lineage>
        <taxon>Bacteria</taxon>
        <taxon>Bacillati</taxon>
        <taxon>Bacillota</taxon>
        <taxon>Negativicutes</taxon>
        <taxon>Acetonemataceae</taxon>
        <taxon>Anaeroselena</taxon>
    </lineage>
</organism>
<comment type="caution">
    <text evidence="2">The sequence shown here is derived from an EMBL/GenBank/DDBJ whole genome shotgun (WGS) entry which is preliminary data.</text>
</comment>
<protein>
    <submittedName>
        <fullName evidence="2">(2Fe-2S)-binding protein</fullName>
    </submittedName>
</protein>
<dbReference type="RefSeq" id="WP_413780938.1">
    <property type="nucleotide sequence ID" value="NZ_JAUOZS010000001.1"/>
</dbReference>
<accession>A0ABU3P082</accession>
<dbReference type="Pfam" id="PF13510">
    <property type="entry name" value="Fer2_4"/>
    <property type="match status" value="1"/>
</dbReference>